<dbReference type="Proteomes" id="UP001250698">
    <property type="component" value="Unassembled WGS sequence"/>
</dbReference>
<keyword evidence="3" id="KW-1185">Reference proteome</keyword>
<protein>
    <submittedName>
        <fullName evidence="2">GxxExxY protein</fullName>
    </submittedName>
</protein>
<evidence type="ECO:0000313" key="2">
    <source>
        <dbReference type="EMBL" id="MDU0370933.1"/>
    </source>
</evidence>
<comment type="caution">
    <text evidence="2">The sequence shown here is derived from an EMBL/GenBank/DDBJ whole genome shotgun (WGS) entry which is preliminary data.</text>
</comment>
<evidence type="ECO:0000256" key="1">
    <source>
        <dbReference type="SAM" id="Phobius"/>
    </source>
</evidence>
<keyword evidence="1" id="KW-1133">Transmembrane helix</keyword>
<feature type="transmembrane region" description="Helical" evidence="1">
    <location>
        <begin position="6"/>
        <end position="23"/>
    </location>
</feature>
<reference evidence="2 3" key="1">
    <citation type="submission" date="2023-10" db="EMBL/GenBank/DDBJ databases">
        <title>Hymenobacter endophyticus sp. nov., an isolate from the leaf tissues of wheat.</title>
        <authorList>
            <person name="Dai Y."/>
        </authorList>
    </citation>
    <scope>NUCLEOTIDE SEQUENCE [LARGE SCALE GENOMIC DNA]</scope>
    <source>
        <strain evidence="2 3">ZK17L-C2</strain>
    </source>
</reference>
<sequence>MIQFVFTIITATATTPFVFLMLVDIRHNELTKKIIGCTMAVHRELGHGFPELIYQRGLSVELSEAGLAHQCEVSLPVYYKSAVIGTRRADLLVAGSILLELKAVSELQVSHFTQVINYLKAYRLEVALLLNFGETSLKFRRFLHNPDHTPN</sequence>
<dbReference type="Pfam" id="PF13366">
    <property type="entry name" value="PDDEXK_3"/>
    <property type="match status" value="1"/>
</dbReference>
<keyword evidence="1" id="KW-0812">Transmembrane</keyword>
<proteinExistence type="predicted"/>
<name>A0ABU3THS9_9BACT</name>
<gene>
    <name evidence="2" type="ORF">ROI90_11045</name>
</gene>
<dbReference type="EMBL" id="JAWDJT010000006">
    <property type="protein sequence ID" value="MDU0370933.1"/>
    <property type="molecule type" value="Genomic_DNA"/>
</dbReference>
<dbReference type="NCBIfam" id="TIGR04256">
    <property type="entry name" value="GxxExxY"/>
    <property type="match status" value="1"/>
</dbReference>
<dbReference type="InterPro" id="IPR026350">
    <property type="entry name" value="GxxExxY"/>
</dbReference>
<organism evidence="2 3">
    <name type="scientific">Hymenobacter endophyticus</name>
    <dbReference type="NCBI Taxonomy" id="3076335"/>
    <lineage>
        <taxon>Bacteria</taxon>
        <taxon>Pseudomonadati</taxon>
        <taxon>Bacteroidota</taxon>
        <taxon>Cytophagia</taxon>
        <taxon>Cytophagales</taxon>
        <taxon>Hymenobacteraceae</taxon>
        <taxon>Hymenobacter</taxon>
    </lineage>
</organism>
<keyword evidence="1" id="KW-0472">Membrane</keyword>
<accession>A0ABU3THS9</accession>
<evidence type="ECO:0000313" key="3">
    <source>
        <dbReference type="Proteomes" id="UP001250698"/>
    </source>
</evidence>